<dbReference type="Proteomes" id="UP000199518">
    <property type="component" value="Unassembled WGS sequence"/>
</dbReference>
<dbReference type="AlphaFoldDB" id="A0A1I3LCR3"/>
<keyword evidence="4" id="KW-1185">Reference proteome</keyword>
<dbReference type="RefSeq" id="WP_092052033.1">
    <property type="nucleotide sequence ID" value="NZ_FOQD01000012.1"/>
</dbReference>
<evidence type="ECO:0000313" key="3">
    <source>
        <dbReference type="EMBL" id="SFI82592.1"/>
    </source>
</evidence>
<feature type="region of interest" description="Disordered" evidence="1">
    <location>
        <begin position="308"/>
        <end position="328"/>
    </location>
</feature>
<feature type="transmembrane region" description="Helical" evidence="2">
    <location>
        <begin position="222"/>
        <end position="242"/>
    </location>
</feature>
<evidence type="ECO:0000256" key="2">
    <source>
        <dbReference type="SAM" id="Phobius"/>
    </source>
</evidence>
<protein>
    <submittedName>
        <fullName evidence="3">Uncharacterized protein</fullName>
    </submittedName>
</protein>
<gene>
    <name evidence="3" type="ORF">SAMN05421753_112222</name>
</gene>
<feature type="region of interest" description="Disordered" evidence="1">
    <location>
        <begin position="57"/>
        <end position="85"/>
    </location>
</feature>
<proteinExistence type="predicted"/>
<evidence type="ECO:0000313" key="4">
    <source>
        <dbReference type="Proteomes" id="UP000199518"/>
    </source>
</evidence>
<accession>A0A1I3LCR3</accession>
<feature type="compositionally biased region" description="Basic and acidic residues" evidence="1">
    <location>
        <begin position="319"/>
        <end position="328"/>
    </location>
</feature>
<sequence>MWCEHCQTDVATEISADGQSLLCTTCGQPARKVVAPSLHPETKSAREFLERWAREQQALKQQRAGDAPAGLPAAPVPAAPATPPVAAEAPIPAAKAPIAPIEESAEEDDAASGPPIPKSKTKWRLDNEHGAPSGPVPTRSDRPRRSQRLEKIAAEAPAPAPIAAEVTATASTEPVAEKVRPQRKIRIDDGHESARGPHFDPMVNAPRKATYPGRAEAMWGQLLAYGGVGLLTVGTVLVLWGYFGEIEQYASTGWLVSTAGQMLLLLGIVTLVGGGMQQTTHEVSQRIEHLGGRMIRIEESTDKILKGPHFRRSRRRSEKRAAKEQDAA</sequence>
<dbReference type="EMBL" id="FOQD01000012">
    <property type="protein sequence ID" value="SFI82592.1"/>
    <property type="molecule type" value="Genomic_DNA"/>
</dbReference>
<keyword evidence="2" id="KW-0472">Membrane</keyword>
<keyword evidence="2" id="KW-0812">Transmembrane</keyword>
<feature type="transmembrane region" description="Helical" evidence="2">
    <location>
        <begin position="254"/>
        <end position="276"/>
    </location>
</feature>
<reference evidence="4" key="1">
    <citation type="submission" date="2016-10" db="EMBL/GenBank/DDBJ databases">
        <authorList>
            <person name="Varghese N."/>
            <person name="Submissions S."/>
        </authorList>
    </citation>
    <scope>NUCLEOTIDE SEQUENCE [LARGE SCALE GENOMIC DNA]</scope>
    <source>
        <strain evidence="4">DSM 26348</strain>
    </source>
</reference>
<feature type="compositionally biased region" description="Basic residues" evidence="1">
    <location>
        <begin position="308"/>
        <end position="318"/>
    </location>
</feature>
<keyword evidence="2" id="KW-1133">Transmembrane helix</keyword>
<feature type="compositionally biased region" description="Low complexity" evidence="1">
    <location>
        <begin position="64"/>
        <end position="73"/>
    </location>
</feature>
<feature type="region of interest" description="Disordered" evidence="1">
    <location>
        <begin position="103"/>
        <end position="146"/>
    </location>
</feature>
<evidence type="ECO:0000256" key="1">
    <source>
        <dbReference type="SAM" id="MobiDB-lite"/>
    </source>
</evidence>
<name>A0A1I3LCR3_9PLAN</name>
<dbReference type="OrthoDB" id="210138at2"/>
<feature type="compositionally biased region" description="Pro residues" evidence="1">
    <location>
        <begin position="74"/>
        <end position="83"/>
    </location>
</feature>
<organism evidence="3 4">
    <name type="scientific">Planctomicrobium piriforme</name>
    <dbReference type="NCBI Taxonomy" id="1576369"/>
    <lineage>
        <taxon>Bacteria</taxon>
        <taxon>Pseudomonadati</taxon>
        <taxon>Planctomycetota</taxon>
        <taxon>Planctomycetia</taxon>
        <taxon>Planctomycetales</taxon>
        <taxon>Planctomycetaceae</taxon>
        <taxon>Planctomicrobium</taxon>
    </lineage>
</organism>